<dbReference type="EMBL" id="FRAV01000025">
    <property type="protein sequence ID" value="SHL80079.1"/>
    <property type="molecule type" value="Genomic_DNA"/>
</dbReference>
<dbReference type="Proteomes" id="UP000184364">
    <property type="component" value="Unassembled WGS sequence"/>
</dbReference>
<keyword evidence="3" id="KW-1185">Reference proteome</keyword>
<evidence type="ECO:0000313" key="2">
    <source>
        <dbReference type="EMBL" id="SHL80079.1"/>
    </source>
</evidence>
<gene>
    <name evidence="2" type="ORF">SAMN05444267_102529</name>
</gene>
<accession>A0A1M7DLM9</accession>
<feature type="domain" description="DUF2314" evidence="1">
    <location>
        <begin position="17"/>
        <end position="67"/>
    </location>
</feature>
<dbReference type="OrthoDB" id="884440at2"/>
<dbReference type="Pfam" id="PF10077">
    <property type="entry name" value="DUF2314"/>
    <property type="match status" value="1"/>
</dbReference>
<name>A0A1M7DLM9_9FLAO</name>
<reference evidence="3" key="1">
    <citation type="submission" date="2016-11" db="EMBL/GenBank/DDBJ databases">
        <authorList>
            <person name="Varghese N."/>
            <person name="Submissions S."/>
        </authorList>
    </citation>
    <scope>NUCLEOTIDE SEQUENCE [LARGE SCALE GENOMIC DNA]</scope>
    <source>
        <strain evidence="3">DSM 26899</strain>
    </source>
</reference>
<dbReference type="AlphaFoldDB" id="A0A1M7DLM9"/>
<evidence type="ECO:0000313" key="3">
    <source>
        <dbReference type="Proteomes" id="UP000184364"/>
    </source>
</evidence>
<sequence length="205" mass="23675">MEDVKIENNYYLGKLAENGNSQKVLIGEVIDWMIIEDGRLIGGYTIRHYRDTLDEEAKTNFDIDFGVKIDNGNDFFEPNLSTPEGAIIKIENFYSDENLEGVLSCKNFLKETGNLLEERELSVTEELKAELAEVLKLTLIEGLKSNGFPYFNNIERSFTLLDEKLENRQKLIFEKLIFDNGDTKFIKFWVGQEKNGDWKVLNLVD</sequence>
<proteinExistence type="predicted"/>
<evidence type="ECO:0000259" key="1">
    <source>
        <dbReference type="Pfam" id="PF10077"/>
    </source>
</evidence>
<protein>
    <recommendedName>
        <fullName evidence="1">DUF2314 domain-containing protein</fullName>
    </recommendedName>
</protein>
<organism evidence="2 3">
    <name type="scientific">Chryseobacterium polytrichastri</name>
    <dbReference type="NCBI Taxonomy" id="1302687"/>
    <lineage>
        <taxon>Bacteria</taxon>
        <taxon>Pseudomonadati</taxon>
        <taxon>Bacteroidota</taxon>
        <taxon>Flavobacteriia</taxon>
        <taxon>Flavobacteriales</taxon>
        <taxon>Weeksellaceae</taxon>
        <taxon>Chryseobacterium group</taxon>
        <taxon>Chryseobacterium</taxon>
    </lineage>
</organism>
<dbReference type="InterPro" id="IPR018756">
    <property type="entry name" value="DUF2314"/>
</dbReference>